<proteinExistence type="predicted"/>
<organism evidence="5 6">
    <name type="scientific">Thalassoglobus neptunius</name>
    <dbReference type="NCBI Taxonomy" id="1938619"/>
    <lineage>
        <taxon>Bacteria</taxon>
        <taxon>Pseudomonadati</taxon>
        <taxon>Planctomycetota</taxon>
        <taxon>Planctomycetia</taxon>
        <taxon>Planctomycetales</taxon>
        <taxon>Planctomycetaceae</taxon>
        <taxon>Thalassoglobus</taxon>
    </lineage>
</organism>
<dbReference type="PANTHER" id="PTHR38445">
    <property type="entry name" value="HTH-TYPE TRANSCRIPTIONAL REPRESSOR YTRA"/>
    <property type="match status" value="1"/>
</dbReference>
<sequence>MFVRVEKGSAVPISRQISDQIRAQCLSGHLPLGVQVPSVRQLARDLAVNQNTVLRVYEKLTAENFLEMRHGEGTFVASDLPFEDLNGHRSRFTEEFGQVVRQGRLLGLDGSTMHTLLDAALAAPLESEDEGVSAIENTEEQS</sequence>
<evidence type="ECO:0000313" key="5">
    <source>
        <dbReference type="EMBL" id="TWT47139.1"/>
    </source>
</evidence>
<dbReference type="Pfam" id="PF00392">
    <property type="entry name" value="GntR"/>
    <property type="match status" value="1"/>
</dbReference>
<dbReference type="EMBL" id="SIHI01000023">
    <property type="protein sequence ID" value="TWT47139.1"/>
    <property type="molecule type" value="Genomic_DNA"/>
</dbReference>
<feature type="domain" description="HTH gntR-type" evidence="4">
    <location>
        <begin position="11"/>
        <end position="79"/>
    </location>
</feature>
<dbReference type="InterPro" id="IPR036390">
    <property type="entry name" value="WH_DNA-bd_sf"/>
</dbReference>
<dbReference type="CDD" id="cd07377">
    <property type="entry name" value="WHTH_GntR"/>
    <property type="match status" value="1"/>
</dbReference>
<dbReference type="RefSeq" id="WP_146511529.1">
    <property type="nucleotide sequence ID" value="NZ_SIHI01000023.1"/>
</dbReference>
<accession>A0A5C5WAP2</accession>
<dbReference type="SUPFAM" id="SSF46785">
    <property type="entry name" value="Winged helix' DNA-binding domain"/>
    <property type="match status" value="1"/>
</dbReference>
<name>A0A5C5WAP2_9PLAN</name>
<dbReference type="InterPro" id="IPR036388">
    <property type="entry name" value="WH-like_DNA-bd_sf"/>
</dbReference>
<protein>
    <submittedName>
        <fullName evidence="5">HTH-type transcriptional repressor YtrA</fullName>
    </submittedName>
</protein>
<keyword evidence="1" id="KW-0805">Transcription regulation</keyword>
<dbReference type="PROSITE" id="PS50949">
    <property type="entry name" value="HTH_GNTR"/>
    <property type="match status" value="1"/>
</dbReference>
<dbReference type="GO" id="GO:0003700">
    <property type="term" value="F:DNA-binding transcription factor activity"/>
    <property type="evidence" value="ECO:0007669"/>
    <property type="project" value="InterPro"/>
</dbReference>
<dbReference type="OrthoDB" id="9801546at2"/>
<dbReference type="GO" id="GO:0003677">
    <property type="term" value="F:DNA binding"/>
    <property type="evidence" value="ECO:0007669"/>
    <property type="project" value="UniProtKB-KW"/>
</dbReference>
<keyword evidence="3" id="KW-0804">Transcription</keyword>
<evidence type="ECO:0000256" key="1">
    <source>
        <dbReference type="ARBA" id="ARBA00023015"/>
    </source>
</evidence>
<evidence type="ECO:0000313" key="6">
    <source>
        <dbReference type="Proteomes" id="UP000317243"/>
    </source>
</evidence>
<gene>
    <name evidence="5" type="primary">ytrA_2</name>
    <name evidence="5" type="ORF">KOR42_41370</name>
</gene>
<dbReference type="AlphaFoldDB" id="A0A5C5WAP2"/>
<dbReference type="Gene3D" id="1.10.10.10">
    <property type="entry name" value="Winged helix-like DNA-binding domain superfamily/Winged helix DNA-binding domain"/>
    <property type="match status" value="1"/>
</dbReference>
<reference evidence="5 6" key="1">
    <citation type="submission" date="2019-02" db="EMBL/GenBank/DDBJ databases">
        <title>Deep-cultivation of Planctomycetes and their phenomic and genomic characterization uncovers novel biology.</title>
        <authorList>
            <person name="Wiegand S."/>
            <person name="Jogler M."/>
            <person name="Boedeker C."/>
            <person name="Pinto D."/>
            <person name="Vollmers J."/>
            <person name="Rivas-Marin E."/>
            <person name="Kohn T."/>
            <person name="Peeters S.H."/>
            <person name="Heuer A."/>
            <person name="Rast P."/>
            <person name="Oberbeckmann S."/>
            <person name="Bunk B."/>
            <person name="Jeske O."/>
            <person name="Meyerdierks A."/>
            <person name="Storesund J.E."/>
            <person name="Kallscheuer N."/>
            <person name="Luecker S."/>
            <person name="Lage O.M."/>
            <person name="Pohl T."/>
            <person name="Merkel B.J."/>
            <person name="Hornburger P."/>
            <person name="Mueller R.-W."/>
            <person name="Bruemmer F."/>
            <person name="Labrenz M."/>
            <person name="Spormann A.M."/>
            <person name="Op Den Camp H."/>
            <person name="Overmann J."/>
            <person name="Amann R."/>
            <person name="Jetten M.S.M."/>
            <person name="Mascher T."/>
            <person name="Medema M.H."/>
            <person name="Devos D.P."/>
            <person name="Kaster A.-K."/>
            <person name="Ovreas L."/>
            <person name="Rohde M."/>
            <person name="Galperin M.Y."/>
            <person name="Jogler C."/>
        </authorList>
    </citation>
    <scope>NUCLEOTIDE SEQUENCE [LARGE SCALE GENOMIC DNA]</scope>
    <source>
        <strain evidence="5 6">KOR42</strain>
    </source>
</reference>
<dbReference type="SMART" id="SM00345">
    <property type="entry name" value="HTH_GNTR"/>
    <property type="match status" value="1"/>
</dbReference>
<evidence type="ECO:0000259" key="4">
    <source>
        <dbReference type="PROSITE" id="PS50949"/>
    </source>
</evidence>
<keyword evidence="6" id="KW-1185">Reference proteome</keyword>
<evidence type="ECO:0000256" key="3">
    <source>
        <dbReference type="ARBA" id="ARBA00023163"/>
    </source>
</evidence>
<dbReference type="InterPro" id="IPR000524">
    <property type="entry name" value="Tscrpt_reg_HTH_GntR"/>
</dbReference>
<keyword evidence="2" id="KW-0238">DNA-binding</keyword>
<dbReference type="PANTHER" id="PTHR38445:SF9">
    <property type="entry name" value="HTH-TYPE TRANSCRIPTIONAL REPRESSOR YTRA"/>
    <property type="match status" value="1"/>
</dbReference>
<evidence type="ECO:0000256" key="2">
    <source>
        <dbReference type="ARBA" id="ARBA00023125"/>
    </source>
</evidence>
<dbReference type="Proteomes" id="UP000317243">
    <property type="component" value="Unassembled WGS sequence"/>
</dbReference>
<comment type="caution">
    <text evidence="5">The sequence shown here is derived from an EMBL/GenBank/DDBJ whole genome shotgun (WGS) entry which is preliminary data.</text>
</comment>